<name>A0ABR0EB97_ZASCE</name>
<comment type="similarity">
    <text evidence="2">Belongs to the NAD(P)-dependent epimerase/dehydratase family. Dihydroflavonol-4-reductase subfamily.</text>
</comment>
<accession>A0ABR0EB97</accession>
<keyword evidence="1" id="KW-0560">Oxidoreductase</keyword>
<dbReference type="InterPro" id="IPR036291">
    <property type="entry name" value="NAD(P)-bd_dom_sf"/>
</dbReference>
<evidence type="ECO:0000313" key="5">
    <source>
        <dbReference type="Proteomes" id="UP001305779"/>
    </source>
</evidence>
<organism evidence="4 5">
    <name type="scientific">Zasmidium cellare</name>
    <name type="common">Wine cellar mold</name>
    <name type="synonym">Racodium cellare</name>
    <dbReference type="NCBI Taxonomy" id="395010"/>
    <lineage>
        <taxon>Eukaryota</taxon>
        <taxon>Fungi</taxon>
        <taxon>Dikarya</taxon>
        <taxon>Ascomycota</taxon>
        <taxon>Pezizomycotina</taxon>
        <taxon>Dothideomycetes</taxon>
        <taxon>Dothideomycetidae</taxon>
        <taxon>Mycosphaerellales</taxon>
        <taxon>Mycosphaerellaceae</taxon>
        <taxon>Zasmidium</taxon>
    </lineage>
</organism>
<sequence>MGATEVVFITGATGFIGSHVVDYTLQAGYRVRLSIQRKEQEQSIRRWLRGPDKNVEFVHIPDLAAPSAFRDVLNGVDYVDIFHLASPLPGKGNDVKKDYVEPAVTGTTAILEQAKQHERINGERLKVDITRKFPDGFAGHGMKYGASKILAQQATRDFVAREKPHFKLITLIQRTFKDLDGMNAQLWQSLQSEEPLVPSAFVHVRDVAQAHVAALRNQDQLQTRTEYTLSAQPFGWDRVTRVVKVEPADQDLQIKWCSGEDMVRDVLNQQLALKQKASL</sequence>
<gene>
    <name evidence="4" type="ORF">PRZ48_009261</name>
</gene>
<dbReference type="Gene3D" id="3.40.50.720">
    <property type="entry name" value="NAD(P)-binding Rossmann-like Domain"/>
    <property type="match status" value="2"/>
</dbReference>
<evidence type="ECO:0000256" key="1">
    <source>
        <dbReference type="ARBA" id="ARBA00023002"/>
    </source>
</evidence>
<dbReference type="InterPro" id="IPR050425">
    <property type="entry name" value="NAD(P)_dehydrat-like"/>
</dbReference>
<proteinExistence type="inferred from homology"/>
<dbReference type="Pfam" id="PF16363">
    <property type="entry name" value="GDP_Man_Dehyd"/>
    <property type="match status" value="1"/>
</dbReference>
<keyword evidence="5" id="KW-1185">Reference proteome</keyword>
<reference evidence="4 5" key="1">
    <citation type="journal article" date="2023" name="G3 (Bethesda)">
        <title>A chromosome-level genome assembly of Zasmidium syzygii isolated from banana leaves.</title>
        <authorList>
            <person name="van Westerhoven A.C."/>
            <person name="Mehrabi R."/>
            <person name="Talebi R."/>
            <person name="Steentjes M.B.F."/>
            <person name="Corcolon B."/>
            <person name="Chong P.A."/>
            <person name="Kema G.H.J."/>
            <person name="Seidl M.F."/>
        </authorList>
    </citation>
    <scope>NUCLEOTIDE SEQUENCE [LARGE SCALE GENOMIC DNA]</scope>
    <source>
        <strain evidence="4 5">P124</strain>
    </source>
</reference>
<evidence type="ECO:0000256" key="2">
    <source>
        <dbReference type="ARBA" id="ARBA00023445"/>
    </source>
</evidence>
<dbReference type="Proteomes" id="UP001305779">
    <property type="component" value="Unassembled WGS sequence"/>
</dbReference>
<comment type="caution">
    <text evidence="4">The sequence shown here is derived from an EMBL/GenBank/DDBJ whole genome shotgun (WGS) entry which is preliminary data.</text>
</comment>
<protein>
    <recommendedName>
        <fullName evidence="3">NAD(P)-binding domain-containing protein</fullName>
    </recommendedName>
</protein>
<dbReference type="SUPFAM" id="SSF51735">
    <property type="entry name" value="NAD(P)-binding Rossmann-fold domains"/>
    <property type="match status" value="1"/>
</dbReference>
<evidence type="ECO:0000313" key="4">
    <source>
        <dbReference type="EMBL" id="KAK4498751.1"/>
    </source>
</evidence>
<dbReference type="PANTHER" id="PTHR10366:SF812">
    <property type="entry name" value="VPS9 DOMAIN-CONTAINING PROTEIN"/>
    <property type="match status" value="1"/>
</dbReference>
<evidence type="ECO:0000259" key="3">
    <source>
        <dbReference type="Pfam" id="PF16363"/>
    </source>
</evidence>
<dbReference type="InterPro" id="IPR016040">
    <property type="entry name" value="NAD(P)-bd_dom"/>
</dbReference>
<dbReference type="PANTHER" id="PTHR10366">
    <property type="entry name" value="NAD DEPENDENT EPIMERASE/DEHYDRATASE"/>
    <property type="match status" value="1"/>
</dbReference>
<dbReference type="EMBL" id="JAXOVC010000007">
    <property type="protein sequence ID" value="KAK4498751.1"/>
    <property type="molecule type" value="Genomic_DNA"/>
</dbReference>
<feature type="domain" description="NAD(P)-binding" evidence="3">
    <location>
        <begin position="8"/>
        <end position="121"/>
    </location>
</feature>